<comment type="caution">
    <text evidence="1">The sequence shown here is derived from an EMBL/GenBank/DDBJ whole genome shotgun (WGS) entry which is preliminary data.</text>
</comment>
<accession>A0A926DZK0</accession>
<protein>
    <submittedName>
        <fullName evidence="1">Uncharacterized protein</fullName>
    </submittedName>
</protein>
<dbReference type="Proteomes" id="UP000653127">
    <property type="component" value="Unassembled WGS sequence"/>
</dbReference>
<evidence type="ECO:0000313" key="1">
    <source>
        <dbReference type="EMBL" id="MBC8546090.1"/>
    </source>
</evidence>
<dbReference type="RefSeq" id="WP_249282238.1">
    <property type="nucleotide sequence ID" value="NZ_JACRST010000003.1"/>
</dbReference>
<reference evidence="1" key="1">
    <citation type="submission" date="2020-08" db="EMBL/GenBank/DDBJ databases">
        <title>Genome public.</title>
        <authorList>
            <person name="Liu C."/>
            <person name="Sun Q."/>
        </authorList>
    </citation>
    <scope>NUCLEOTIDE SEQUENCE</scope>
    <source>
        <strain evidence="1">NSJ-31</strain>
    </source>
</reference>
<name>A0A926DZK0_9FIRM</name>
<sequence length="143" mass="14573">MEITIKLTATPELCRALDSLAKLISVTEEIKPGAVNAQATTQATMPVTQTPASTVPAVPVAPVQNPTPHTAPVAPPAPTVPVAGAPSYTIDQLAVAGAALVDAGKMEQLLALLAKYGVAAVTQLRPEQFGAFATELRALGAQI</sequence>
<dbReference type="AlphaFoldDB" id="A0A926DZK0"/>
<evidence type="ECO:0000313" key="2">
    <source>
        <dbReference type="Proteomes" id="UP000653127"/>
    </source>
</evidence>
<dbReference type="EMBL" id="JACRST010000003">
    <property type="protein sequence ID" value="MBC8546090.1"/>
    <property type="molecule type" value="Genomic_DNA"/>
</dbReference>
<gene>
    <name evidence="1" type="ORF">H8711_03965</name>
</gene>
<keyword evidence="2" id="KW-1185">Reference proteome</keyword>
<proteinExistence type="predicted"/>
<organism evidence="1 2">
    <name type="scientific">Ligaoa zhengdingensis</name>
    <dbReference type="NCBI Taxonomy" id="2763658"/>
    <lineage>
        <taxon>Bacteria</taxon>
        <taxon>Bacillati</taxon>
        <taxon>Bacillota</taxon>
        <taxon>Clostridia</taxon>
        <taxon>Eubacteriales</taxon>
        <taxon>Oscillospiraceae</taxon>
        <taxon>Ligaoa</taxon>
    </lineage>
</organism>